<dbReference type="AlphaFoldDB" id="A0A9E7SUA0"/>
<proteinExistence type="predicted"/>
<dbReference type="PANTHER" id="PTHR43798">
    <property type="entry name" value="MONOACYLGLYCEROL LIPASE"/>
    <property type="match status" value="1"/>
</dbReference>
<evidence type="ECO:0000313" key="3">
    <source>
        <dbReference type="EMBL" id="UTF52632.1"/>
    </source>
</evidence>
<organism evidence="3 4">
    <name type="scientific">Natronosalvus rutilus</name>
    <dbReference type="NCBI Taxonomy" id="2953753"/>
    <lineage>
        <taxon>Archaea</taxon>
        <taxon>Methanobacteriati</taxon>
        <taxon>Methanobacteriota</taxon>
        <taxon>Stenosarchaea group</taxon>
        <taxon>Halobacteria</taxon>
        <taxon>Halobacteriales</taxon>
        <taxon>Natrialbaceae</taxon>
        <taxon>Natronosalvus</taxon>
    </lineage>
</organism>
<dbReference type="InterPro" id="IPR000073">
    <property type="entry name" value="AB_hydrolase_1"/>
</dbReference>
<dbReference type="KEGG" id="sawl:NGM29_12660"/>
<sequence length="258" mass="28856">MHTVEHQGRETAYVRADRDGSGDPICFVHGSGGSSAVWKSQHRLGSQRPIVALDLSGHGDSEEVEASPGYTTLSAYADDVIAVLDETGARMLIGNSLGGAITMHVLLERADEVDLDGAILTGTGARLGVLEDLRWWLENDFERAIEFLHEPDRLFHDPDQRLRTISMETMRECGQTVTRRDFLTCHEFDVRDRLHEIDVPVRAIYGEHDQLTPPWFHEYLVEEIPDADGVEVPDAAHLSMLERPTAFNEALVGFLKRT</sequence>
<protein>
    <submittedName>
        <fullName evidence="3">Alpha/beta hydrolase</fullName>
    </submittedName>
</protein>
<dbReference type="PANTHER" id="PTHR43798:SF31">
    <property type="entry name" value="AB HYDROLASE SUPERFAMILY PROTEIN YCLE"/>
    <property type="match status" value="1"/>
</dbReference>
<dbReference type="GeneID" id="73290912"/>
<dbReference type="RefSeq" id="WP_254156628.1">
    <property type="nucleotide sequence ID" value="NZ_CP100355.1"/>
</dbReference>
<dbReference type="InterPro" id="IPR000639">
    <property type="entry name" value="Epox_hydrolase-like"/>
</dbReference>
<dbReference type="InterPro" id="IPR029058">
    <property type="entry name" value="AB_hydrolase_fold"/>
</dbReference>
<accession>A0A9E7SUA0</accession>
<dbReference type="Pfam" id="PF12697">
    <property type="entry name" value="Abhydrolase_6"/>
    <property type="match status" value="1"/>
</dbReference>
<dbReference type="Proteomes" id="UP001056855">
    <property type="component" value="Chromosome"/>
</dbReference>
<dbReference type="Gene3D" id="3.40.50.1820">
    <property type="entry name" value="alpha/beta hydrolase"/>
    <property type="match status" value="1"/>
</dbReference>
<evidence type="ECO:0000259" key="2">
    <source>
        <dbReference type="Pfam" id="PF12697"/>
    </source>
</evidence>
<evidence type="ECO:0000313" key="4">
    <source>
        <dbReference type="Proteomes" id="UP001056855"/>
    </source>
</evidence>
<dbReference type="SUPFAM" id="SSF53474">
    <property type="entry name" value="alpha/beta-Hydrolases"/>
    <property type="match status" value="1"/>
</dbReference>
<gene>
    <name evidence="3" type="ORF">NGM29_12660</name>
</gene>
<dbReference type="GO" id="GO:0016787">
    <property type="term" value="F:hydrolase activity"/>
    <property type="evidence" value="ECO:0007669"/>
    <property type="project" value="UniProtKB-KW"/>
</dbReference>
<dbReference type="PRINTS" id="PR00412">
    <property type="entry name" value="EPOXHYDRLASE"/>
</dbReference>
<keyword evidence="4" id="KW-1185">Reference proteome</keyword>
<dbReference type="PRINTS" id="PR00111">
    <property type="entry name" value="ABHYDROLASE"/>
</dbReference>
<dbReference type="InterPro" id="IPR050266">
    <property type="entry name" value="AB_hydrolase_sf"/>
</dbReference>
<feature type="domain" description="AB hydrolase-1" evidence="2">
    <location>
        <begin position="27"/>
        <end position="250"/>
    </location>
</feature>
<name>A0A9E7SUA0_9EURY</name>
<evidence type="ECO:0000256" key="1">
    <source>
        <dbReference type="ARBA" id="ARBA00022801"/>
    </source>
</evidence>
<keyword evidence="1 3" id="KW-0378">Hydrolase</keyword>
<reference evidence="3" key="1">
    <citation type="submission" date="2022-06" db="EMBL/GenBank/DDBJ databases">
        <title>Diverse halophilic archaea isolated from saline environments.</title>
        <authorList>
            <person name="Cui H.-L."/>
        </authorList>
    </citation>
    <scope>NUCLEOTIDE SEQUENCE</scope>
    <source>
        <strain evidence="3">WLHS1</strain>
    </source>
</reference>
<dbReference type="GO" id="GO:0016020">
    <property type="term" value="C:membrane"/>
    <property type="evidence" value="ECO:0007669"/>
    <property type="project" value="TreeGrafter"/>
</dbReference>
<dbReference type="EMBL" id="CP100355">
    <property type="protein sequence ID" value="UTF52632.1"/>
    <property type="molecule type" value="Genomic_DNA"/>
</dbReference>